<dbReference type="OrthoDB" id="60696at2157"/>
<dbReference type="GO" id="GO:0005384">
    <property type="term" value="F:manganese ion transmembrane transporter activity"/>
    <property type="evidence" value="ECO:0007669"/>
    <property type="project" value="InterPro"/>
</dbReference>
<evidence type="ECO:0000256" key="5">
    <source>
        <dbReference type="SAM" id="Phobius"/>
    </source>
</evidence>
<dbReference type="Pfam" id="PF01988">
    <property type="entry name" value="VIT1"/>
    <property type="match status" value="2"/>
</dbReference>
<dbReference type="PANTHER" id="PTHR31851">
    <property type="entry name" value="FE(2+)/MN(2+) TRANSPORTER PCL1"/>
    <property type="match status" value="1"/>
</dbReference>
<keyword evidence="4 5" id="KW-0472">Membrane</keyword>
<evidence type="ECO:0000256" key="3">
    <source>
        <dbReference type="ARBA" id="ARBA00022989"/>
    </source>
</evidence>
<keyword evidence="3 5" id="KW-1133">Transmembrane helix</keyword>
<feature type="transmembrane region" description="Helical" evidence="5">
    <location>
        <begin position="156"/>
        <end position="176"/>
    </location>
</feature>
<reference evidence="6 7" key="2">
    <citation type="journal article" date="2008" name="Int. J. Syst. Evol. Microbiol.">
        <title>Methanocella paludicola gen. nov., sp. nov., a methane-producing archaeon, the first isolate of the lineage 'Rice Cluster I', and proposal of the new archaeal order Methanocellales ord. nov.</title>
        <authorList>
            <person name="Sakai S."/>
            <person name="Imachi H."/>
            <person name="Hanada S."/>
            <person name="Ohashi A."/>
            <person name="Harada H."/>
            <person name="Kamagata Y."/>
        </authorList>
    </citation>
    <scope>NUCLEOTIDE SEQUENCE [LARGE SCALE GENOMIC DNA]</scope>
    <source>
        <strain evidence="7">DSM 17711 / JCM 13418 / NBRC 101707 / SANAE</strain>
    </source>
</reference>
<reference evidence="7" key="3">
    <citation type="journal article" date="2011" name="PLoS ONE">
        <title>Genome sequence of a mesophilic hydrogenotrophic methanogen Methanocella paludicola, the first cultivated representative of the order Methanocellales.</title>
        <authorList>
            <person name="Sakai S."/>
            <person name="Takaki Y."/>
            <person name="Shimamura S."/>
            <person name="Sekine M."/>
            <person name="Tajima T."/>
            <person name="Kosugi H."/>
            <person name="Ichikawa N."/>
            <person name="Tasumi E."/>
            <person name="Hiraki A.T."/>
            <person name="Shimizu A."/>
            <person name="Kato Y."/>
            <person name="Nishiko R."/>
            <person name="Mori K."/>
            <person name="Fujita N."/>
            <person name="Imachi H."/>
            <person name="Takai K."/>
        </authorList>
    </citation>
    <scope>NUCLEOTIDE SEQUENCE [LARGE SCALE GENOMIC DNA]</scope>
    <source>
        <strain evidence="7">DSM 17711 / JCM 13418 / NBRC 101707 / SANAE</strain>
    </source>
</reference>
<feature type="transmembrane region" description="Helical" evidence="5">
    <location>
        <begin position="125"/>
        <end position="144"/>
    </location>
</feature>
<organism evidence="6 7">
    <name type="scientific">Methanocella paludicola (strain DSM 17711 / JCM 13418 / NBRC 101707 / SANAE)</name>
    <dbReference type="NCBI Taxonomy" id="304371"/>
    <lineage>
        <taxon>Archaea</taxon>
        <taxon>Methanobacteriati</taxon>
        <taxon>Methanobacteriota</taxon>
        <taxon>Stenosarchaea group</taxon>
        <taxon>Methanomicrobia</taxon>
        <taxon>Methanocellales</taxon>
        <taxon>Methanocellaceae</taxon>
        <taxon>Methanocella</taxon>
    </lineage>
</organism>
<evidence type="ECO:0000256" key="1">
    <source>
        <dbReference type="ARBA" id="ARBA00004127"/>
    </source>
</evidence>
<dbReference type="AlphaFoldDB" id="D1YZM7"/>
<feature type="transmembrane region" description="Helical" evidence="5">
    <location>
        <begin position="12"/>
        <end position="34"/>
    </location>
</feature>
<feature type="transmembrane region" description="Helical" evidence="5">
    <location>
        <begin position="100"/>
        <end position="119"/>
    </location>
</feature>
<reference evidence="6 7" key="1">
    <citation type="journal article" date="2007" name="Appl. Environ. Microbiol.">
        <title>Isolation of key methanogens for global methane emission from rice paddy fields: a novel isolate affiliated with the clone cluster rice cluster I.</title>
        <authorList>
            <person name="Sakai S."/>
            <person name="Imachi H."/>
            <person name="Sekiguchi Y."/>
            <person name="Ohashi A."/>
            <person name="Harada H."/>
            <person name="Kamagata Y."/>
        </authorList>
    </citation>
    <scope>NUCLEOTIDE SEQUENCE [LARGE SCALE GENOMIC DNA]</scope>
    <source>
        <strain evidence="7">DSM 17711 / JCM 13418 / NBRC 101707 / SANAE</strain>
    </source>
</reference>
<dbReference type="KEGG" id="mpd:MCP_1827"/>
<keyword evidence="2 5" id="KW-0812">Transmembrane</keyword>
<dbReference type="eggNOG" id="arCOG01091">
    <property type="taxonomic scope" value="Archaea"/>
</dbReference>
<dbReference type="RefSeq" id="WP_012900577.1">
    <property type="nucleotide sequence ID" value="NC_013665.1"/>
</dbReference>
<evidence type="ECO:0000256" key="2">
    <source>
        <dbReference type="ARBA" id="ARBA00022692"/>
    </source>
</evidence>
<evidence type="ECO:0008006" key="8">
    <source>
        <dbReference type="Google" id="ProtNLM"/>
    </source>
</evidence>
<dbReference type="GO" id="GO:0012505">
    <property type="term" value="C:endomembrane system"/>
    <property type="evidence" value="ECO:0007669"/>
    <property type="project" value="UniProtKB-SubCell"/>
</dbReference>
<evidence type="ECO:0000313" key="6">
    <source>
        <dbReference type="EMBL" id="BAI61899.1"/>
    </source>
</evidence>
<evidence type="ECO:0000313" key="7">
    <source>
        <dbReference type="Proteomes" id="UP000001882"/>
    </source>
</evidence>
<dbReference type="EMBL" id="AP011532">
    <property type="protein sequence ID" value="BAI61899.1"/>
    <property type="molecule type" value="Genomic_DNA"/>
</dbReference>
<accession>D1YZM7</accession>
<dbReference type="STRING" id="304371.MCP_1827"/>
<keyword evidence="7" id="KW-1185">Reference proteome</keyword>
<comment type="subcellular location">
    <subcellularLocation>
        <location evidence="1">Endomembrane system</location>
        <topology evidence="1">Multi-pass membrane protein</topology>
    </subcellularLocation>
</comment>
<dbReference type="Proteomes" id="UP000001882">
    <property type="component" value="Chromosome"/>
</dbReference>
<dbReference type="InParanoid" id="D1YZM7"/>
<sequence length="178" mass="18486">MALLEETEQGRYIILGTIDGILAILGIIVGLSSATLDPGVIIKAALGGGIALCLTNGIGSYLAETAVEYGKLSEVEAALLQDLKDTKIEKLTKRKIIKDSITHGGSSFVGSLVPILPFVVVSGSMAVYVSIVLALAALIVLGLFSGRISGQSYLKSVLRMVFLGAVVVIACSLLRLSP</sequence>
<feature type="transmembrane region" description="Helical" evidence="5">
    <location>
        <begin position="40"/>
        <end position="63"/>
    </location>
</feature>
<protein>
    <recommendedName>
        <fullName evidence="8">TIGR00267 family protein</fullName>
    </recommendedName>
</protein>
<evidence type="ECO:0000256" key="4">
    <source>
        <dbReference type="ARBA" id="ARBA00023136"/>
    </source>
</evidence>
<dbReference type="GeneID" id="8681716"/>
<name>D1YZM7_METPS</name>
<gene>
    <name evidence="6" type="ordered locus">MCP_1827</name>
</gene>
<dbReference type="GO" id="GO:0030026">
    <property type="term" value="P:intracellular manganese ion homeostasis"/>
    <property type="evidence" value="ECO:0007669"/>
    <property type="project" value="InterPro"/>
</dbReference>
<dbReference type="InterPro" id="IPR008217">
    <property type="entry name" value="Ccc1_fam"/>
</dbReference>
<proteinExistence type="predicted"/>